<feature type="domain" description="M23ase beta-sheet core" evidence="2">
    <location>
        <begin position="23"/>
        <end position="118"/>
    </location>
</feature>
<accession>A0A7Z0DK24</accession>
<protein>
    <submittedName>
        <fullName evidence="3">Murein DD-endopeptidase MepM/ murein hydrolase activator NlpD</fullName>
    </submittedName>
</protein>
<dbReference type="RefSeq" id="WP_218860688.1">
    <property type="nucleotide sequence ID" value="NZ_JACBZR010000001.1"/>
</dbReference>
<dbReference type="CDD" id="cd12797">
    <property type="entry name" value="M23_peptidase"/>
    <property type="match status" value="1"/>
</dbReference>
<dbReference type="GO" id="GO:0004222">
    <property type="term" value="F:metalloendopeptidase activity"/>
    <property type="evidence" value="ECO:0007669"/>
    <property type="project" value="TreeGrafter"/>
</dbReference>
<dbReference type="PANTHER" id="PTHR21666:SF270">
    <property type="entry name" value="MUREIN HYDROLASE ACTIVATOR ENVC"/>
    <property type="match status" value="1"/>
</dbReference>
<dbReference type="PANTHER" id="PTHR21666">
    <property type="entry name" value="PEPTIDASE-RELATED"/>
    <property type="match status" value="1"/>
</dbReference>
<name>A0A7Z0DK24_9ACTN</name>
<evidence type="ECO:0000313" key="3">
    <source>
        <dbReference type="EMBL" id="NYI77050.1"/>
    </source>
</evidence>
<feature type="compositionally biased region" description="Basic and acidic residues" evidence="1">
    <location>
        <begin position="116"/>
        <end position="129"/>
    </location>
</feature>
<dbReference type="Proteomes" id="UP000564496">
    <property type="component" value="Unassembled WGS sequence"/>
</dbReference>
<dbReference type="InterPro" id="IPR050570">
    <property type="entry name" value="Cell_wall_metabolism_enzyme"/>
</dbReference>
<sequence>MLPVDSYRLTGTFGEGSSLWSNTHTGLDFATSWGTTIVAVAGGRVIEAGWAGAYGYRTIMELPDGTEIWYCHQARIDVDPDELVGRGQPIGEVGSTGNSTGPHVHIEVRPGGADPIDPKDAFVEHGVRP</sequence>
<dbReference type="InterPro" id="IPR016047">
    <property type="entry name" value="M23ase_b-sheet_dom"/>
</dbReference>
<keyword evidence="4" id="KW-1185">Reference proteome</keyword>
<dbReference type="AlphaFoldDB" id="A0A7Z0DK24"/>
<gene>
    <name evidence="3" type="ORF">BJ988_001698</name>
</gene>
<evidence type="ECO:0000256" key="1">
    <source>
        <dbReference type="SAM" id="MobiDB-lite"/>
    </source>
</evidence>
<proteinExistence type="predicted"/>
<keyword evidence="3" id="KW-0378">Hydrolase</keyword>
<feature type="region of interest" description="Disordered" evidence="1">
    <location>
        <begin position="108"/>
        <end position="129"/>
    </location>
</feature>
<reference evidence="3 4" key="1">
    <citation type="submission" date="2020-07" db="EMBL/GenBank/DDBJ databases">
        <title>Sequencing the genomes of 1000 actinobacteria strains.</title>
        <authorList>
            <person name="Klenk H.-P."/>
        </authorList>
    </citation>
    <scope>NUCLEOTIDE SEQUENCE [LARGE SCALE GENOMIC DNA]</scope>
    <source>
        <strain evidence="3 4">DSM 26487</strain>
    </source>
</reference>
<dbReference type="Gene3D" id="2.70.70.10">
    <property type="entry name" value="Glucose Permease (Domain IIA)"/>
    <property type="match status" value="1"/>
</dbReference>
<dbReference type="InterPro" id="IPR011055">
    <property type="entry name" value="Dup_hybrid_motif"/>
</dbReference>
<organism evidence="3 4">
    <name type="scientific">Nocardioides panzhihuensis</name>
    <dbReference type="NCBI Taxonomy" id="860243"/>
    <lineage>
        <taxon>Bacteria</taxon>
        <taxon>Bacillati</taxon>
        <taxon>Actinomycetota</taxon>
        <taxon>Actinomycetes</taxon>
        <taxon>Propionibacteriales</taxon>
        <taxon>Nocardioidaceae</taxon>
        <taxon>Nocardioides</taxon>
    </lineage>
</organism>
<evidence type="ECO:0000259" key="2">
    <source>
        <dbReference type="Pfam" id="PF01551"/>
    </source>
</evidence>
<dbReference type="SUPFAM" id="SSF51261">
    <property type="entry name" value="Duplicated hybrid motif"/>
    <property type="match status" value="1"/>
</dbReference>
<comment type="caution">
    <text evidence="3">The sequence shown here is derived from an EMBL/GenBank/DDBJ whole genome shotgun (WGS) entry which is preliminary data.</text>
</comment>
<dbReference type="Pfam" id="PF01551">
    <property type="entry name" value="Peptidase_M23"/>
    <property type="match status" value="1"/>
</dbReference>
<evidence type="ECO:0000313" key="4">
    <source>
        <dbReference type="Proteomes" id="UP000564496"/>
    </source>
</evidence>
<dbReference type="EMBL" id="JACBZR010000001">
    <property type="protein sequence ID" value="NYI77050.1"/>
    <property type="molecule type" value="Genomic_DNA"/>
</dbReference>